<accession>A0A0D2IVQ4</accession>
<dbReference type="OrthoDB" id="8059989at2759"/>
<feature type="compositionally biased region" description="Polar residues" evidence="1">
    <location>
        <begin position="130"/>
        <end position="159"/>
    </location>
</feature>
<organism evidence="2 3">
    <name type="scientific">Rhinocladiella mackenziei CBS 650.93</name>
    <dbReference type="NCBI Taxonomy" id="1442369"/>
    <lineage>
        <taxon>Eukaryota</taxon>
        <taxon>Fungi</taxon>
        <taxon>Dikarya</taxon>
        <taxon>Ascomycota</taxon>
        <taxon>Pezizomycotina</taxon>
        <taxon>Eurotiomycetes</taxon>
        <taxon>Chaetothyriomycetidae</taxon>
        <taxon>Chaetothyriales</taxon>
        <taxon>Herpotrichiellaceae</taxon>
        <taxon>Rhinocladiella</taxon>
    </lineage>
</organism>
<dbReference type="HOGENOM" id="CLU_1397037_0_0_1"/>
<dbReference type="RefSeq" id="XP_013274427.1">
    <property type="nucleotide sequence ID" value="XM_013418973.1"/>
</dbReference>
<evidence type="ECO:0000313" key="2">
    <source>
        <dbReference type="EMBL" id="KIX07291.1"/>
    </source>
</evidence>
<dbReference type="EMBL" id="KN847476">
    <property type="protein sequence ID" value="KIX07291.1"/>
    <property type="molecule type" value="Genomic_DNA"/>
</dbReference>
<keyword evidence="3" id="KW-1185">Reference proteome</keyword>
<dbReference type="AlphaFoldDB" id="A0A0D2IVQ4"/>
<dbReference type="Proteomes" id="UP000053617">
    <property type="component" value="Unassembled WGS sequence"/>
</dbReference>
<name>A0A0D2IVQ4_9EURO</name>
<evidence type="ECO:0000313" key="3">
    <source>
        <dbReference type="Proteomes" id="UP000053617"/>
    </source>
</evidence>
<dbReference type="GeneID" id="25290015"/>
<sequence>MPSSSAINRLQSHMASNRIVILSPKGSERSKLELNLGDVGTKDELPYPRVSRSRGGQIIRASTGSLVRKLSLASFTHHFRDSRGSCRSPLENHTMLLLKAGEAGPKSLYQCLKSAKKALTSGHLARRSRIGNNGTKRLSFSPRDNNPARTAKSQKSGQESIAEGGPDDTAEMFNGEEKEVAEKQESVETLVGRKK</sequence>
<dbReference type="VEuPathDB" id="FungiDB:Z518_01944"/>
<gene>
    <name evidence="2" type="ORF">Z518_01944</name>
</gene>
<evidence type="ECO:0000256" key="1">
    <source>
        <dbReference type="SAM" id="MobiDB-lite"/>
    </source>
</evidence>
<dbReference type="STRING" id="1442369.A0A0D2IVQ4"/>
<protein>
    <submittedName>
        <fullName evidence="2">Uncharacterized protein</fullName>
    </submittedName>
</protein>
<feature type="region of interest" description="Disordered" evidence="1">
    <location>
        <begin position="129"/>
        <end position="172"/>
    </location>
</feature>
<reference evidence="2 3" key="1">
    <citation type="submission" date="2015-01" db="EMBL/GenBank/DDBJ databases">
        <title>The Genome Sequence of Rhinocladiella mackenzie CBS 650.93.</title>
        <authorList>
            <consortium name="The Broad Institute Genomics Platform"/>
            <person name="Cuomo C."/>
            <person name="de Hoog S."/>
            <person name="Gorbushina A."/>
            <person name="Stielow B."/>
            <person name="Teixiera M."/>
            <person name="Abouelleil A."/>
            <person name="Chapman S.B."/>
            <person name="Priest M."/>
            <person name="Young S.K."/>
            <person name="Wortman J."/>
            <person name="Nusbaum C."/>
            <person name="Birren B."/>
        </authorList>
    </citation>
    <scope>NUCLEOTIDE SEQUENCE [LARGE SCALE GENOMIC DNA]</scope>
    <source>
        <strain evidence="2 3">CBS 650.93</strain>
    </source>
</reference>
<proteinExistence type="predicted"/>